<organism evidence="2 3">
    <name type="scientific">Penicillium antarcticum</name>
    <dbReference type="NCBI Taxonomy" id="416450"/>
    <lineage>
        <taxon>Eukaryota</taxon>
        <taxon>Fungi</taxon>
        <taxon>Dikarya</taxon>
        <taxon>Ascomycota</taxon>
        <taxon>Pezizomycotina</taxon>
        <taxon>Eurotiomycetes</taxon>
        <taxon>Eurotiomycetidae</taxon>
        <taxon>Eurotiales</taxon>
        <taxon>Aspergillaceae</taxon>
        <taxon>Penicillium</taxon>
    </lineage>
</organism>
<feature type="region of interest" description="Disordered" evidence="1">
    <location>
        <begin position="342"/>
        <end position="429"/>
    </location>
</feature>
<evidence type="ECO:0000256" key="1">
    <source>
        <dbReference type="SAM" id="MobiDB-lite"/>
    </source>
</evidence>
<sequence>MATAEVPARVHDRNARRRPFSSWMKRLANLKSSSDSTSNRWSNKRHLNNKGKKSDQANNPYPLSGTINRHTGNQTPTDSYTDQNYGSECRSQSGSSMVLSNYDNPAPITSAKSNAPTISTNGDTTFSEAAYSKAGTLATGTEGQGGGEGSTFSSPAPSVRSLTTTLTTVHSAAPSTQLYHTHNSHHGHHNGSSTNGSTNQQIQFSHQFPSTSSPATAVPSHLVPHHSMTYSTATANNVLTDNASLLTLASSSKRRRRNSLDTNASVRGLAPSSVFGGSRESLPLSVLSANTNEASNTSVFNASGVLSRPSIVGLASAERISVYSASGATPLATSAERTGFYTAKQPASGDGASIRSGVQSHSRNDSTAASIMGGVSSPLALTGRMSRRSSGWGEITGEEDNNEDKPAEMKEEDEPSTEDENGLNETRNK</sequence>
<feature type="compositionally biased region" description="Basic residues" evidence="1">
    <location>
        <begin position="42"/>
        <end position="51"/>
    </location>
</feature>
<evidence type="ECO:0008006" key="4">
    <source>
        <dbReference type="Google" id="ProtNLM"/>
    </source>
</evidence>
<dbReference type="Proteomes" id="UP000191672">
    <property type="component" value="Unassembled WGS sequence"/>
</dbReference>
<feature type="compositionally biased region" description="Polar residues" evidence="1">
    <location>
        <begin position="110"/>
        <end position="121"/>
    </location>
</feature>
<reference evidence="3" key="1">
    <citation type="journal article" date="2017" name="Nat. Microbiol.">
        <title>Global analysis of biosynthetic gene clusters reveals vast potential of secondary metabolite production in Penicillium species.</title>
        <authorList>
            <person name="Nielsen J.C."/>
            <person name="Grijseels S."/>
            <person name="Prigent S."/>
            <person name="Ji B."/>
            <person name="Dainat J."/>
            <person name="Nielsen K.F."/>
            <person name="Frisvad J.C."/>
            <person name="Workman M."/>
            <person name="Nielsen J."/>
        </authorList>
    </citation>
    <scope>NUCLEOTIDE SEQUENCE [LARGE SCALE GENOMIC DNA]</scope>
    <source>
        <strain evidence="3">IBT 31811</strain>
    </source>
</reference>
<feature type="compositionally biased region" description="Low complexity" evidence="1">
    <location>
        <begin position="190"/>
        <end position="199"/>
    </location>
</feature>
<dbReference type="AlphaFoldDB" id="A0A1V6Q929"/>
<feature type="compositionally biased region" description="Acidic residues" evidence="1">
    <location>
        <begin position="410"/>
        <end position="422"/>
    </location>
</feature>
<proteinExistence type="predicted"/>
<dbReference type="EMBL" id="MDYN01000010">
    <property type="protein sequence ID" value="OQD85497.1"/>
    <property type="molecule type" value="Genomic_DNA"/>
</dbReference>
<name>A0A1V6Q929_9EURO</name>
<feature type="region of interest" description="Disordered" evidence="1">
    <location>
        <begin position="250"/>
        <end position="273"/>
    </location>
</feature>
<feature type="region of interest" description="Disordered" evidence="1">
    <location>
        <begin position="137"/>
        <end position="162"/>
    </location>
</feature>
<dbReference type="STRING" id="416450.A0A1V6Q929"/>
<feature type="compositionally biased region" description="Low complexity" evidence="1">
    <location>
        <begin position="32"/>
        <end position="41"/>
    </location>
</feature>
<keyword evidence="3" id="KW-1185">Reference proteome</keyword>
<feature type="region of interest" description="Disordered" evidence="1">
    <location>
        <begin position="179"/>
        <end position="200"/>
    </location>
</feature>
<comment type="caution">
    <text evidence="2">The sequence shown here is derived from an EMBL/GenBank/DDBJ whole genome shotgun (WGS) entry which is preliminary data.</text>
</comment>
<gene>
    <name evidence="2" type="ORF">PENANT_c010G09855</name>
</gene>
<evidence type="ECO:0000313" key="2">
    <source>
        <dbReference type="EMBL" id="OQD85497.1"/>
    </source>
</evidence>
<feature type="compositionally biased region" description="Polar residues" evidence="1">
    <location>
        <begin position="56"/>
        <end position="103"/>
    </location>
</feature>
<feature type="region of interest" description="Disordered" evidence="1">
    <location>
        <begin position="1"/>
        <end position="121"/>
    </location>
</feature>
<evidence type="ECO:0000313" key="3">
    <source>
        <dbReference type="Proteomes" id="UP000191672"/>
    </source>
</evidence>
<feature type="compositionally biased region" description="Polar residues" evidence="1">
    <location>
        <begin position="356"/>
        <end position="369"/>
    </location>
</feature>
<protein>
    <recommendedName>
        <fullName evidence="4">Ca2+-modulated nonselective cation channel polycystin</fullName>
    </recommendedName>
</protein>
<accession>A0A1V6Q929</accession>